<dbReference type="PANTHER" id="PTHR11040">
    <property type="entry name" value="ZINC/IRON TRANSPORTER"/>
    <property type="match status" value="1"/>
</dbReference>
<gene>
    <name evidence="6" type="ORF">FUA23_01925</name>
</gene>
<evidence type="ECO:0000256" key="3">
    <source>
        <dbReference type="ARBA" id="ARBA00022989"/>
    </source>
</evidence>
<dbReference type="AlphaFoldDB" id="A0A5C7FL98"/>
<accession>A0A5C7FL98</accession>
<evidence type="ECO:0000256" key="2">
    <source>
        <dbReference type="ARBA" id="ARBA00022692"/>
    </source>
</evidence>
<name>A0A5C7FL98_9BACT</name>
<sequence>MALWQYFLLFGSVLLGGGIAQMLRGAEDEARWRGYLPLLLSFSGAYLLGIAAMELIPSVFSDPKLHSGIWLLGGFFVQLLLESLSQGVEHGHIHAHKRESYGYAITIMVGLGIHALLEGLPLGTAVGGELPEIAGHSGHNHGHYDEGHLLWGIVLHKLPAAFALGLLLRYSGYTQTFTWLCLLFFASLSPIGAMLGEVVSINPVWSNRVMALVVGSFLHISTTILFEADGGREHGISTKKIVVVLAGMAVAYFTAH</sequence>
<dbReference type="GO" id="GO:0016020">
    <property type="term" value="C:membrane"/>
    <property type="evidence" value="ECO:0007669"/>
    <property type="project" value="UniProtKB-SubCell"/>
</dbReference>
<feature type="transmembrane region" description="Helical" evidence="5">
    <location>
        <begin position="177"/>
        <end position="196"/>
    </location>
</feature>
<feature type="transmembrane region" description="Helical" evidence="5">
    <location>
        <begin position="100"/>
        <end position="117"/>
    </location>
</feature>
<keyword evidence="2 5" id="KW-0812">Transmembrane</keyword>
<evidence type="ECO:0000313" key="7">
    <source>
        <dbReference type="Proteomes" id="UP000321907"/>
    </source>
</evidence>
<dbReference type="PANTHER" id="PTHR11040:SF44">
    <property type="entry name" value="PROTEIN ZNTC-RELATED"/>
    <property type="match status" value="1"/>
</dbReference>
<feature type="transmembrane region" description="Helical" evidence="5">
    <location>
        <begin position="208"/>
        <end position="226"/>
    </location>
</feature>
<evidence type="ECO:0000256" key="4">
    <source>
        <dbReference type="ARBA" id="ARBA00023136"/>
    </source>
</evidence>
<feature type="transmembrane region" description="Helical" evidence="5">
    <location>
        <begin position="68"/>
        <end position="88"/>
    </location>
</feature>
<feature type="transmembrane region" description="Helical" evidence="5">
    <location>
        <begin position="6"/>
        <end position="23"/>
    </location>
</feature>
<dbReference type="GO" id="GO:0005385">
    <property type="term" value="F:zinc ion transmembrane transporter activity"/>
    <property type="evidence" value="ECO:0007669"/>
    <property type="project" value="TreeGrafter"/>
</dbReference>
<feature type="transmembrane region" description="Helical" evidence="5">
    <location>
        <begin position="35"/>
        <end position="56"/>
    </location>
</feature>
<dbReference type="Pfam" id="PF02535">
    <property type="entry name" value="Zip"/>
    <property type="match status" value="1"/>
</dbReference>
<evidence type="ECO:0000256" key="5">
    <source>
        <dbReference type="SAM" id="Phobius"/>
    </source>
</evidence>
<comment type="subcellular location">
    <subcellularLocation>
        <location evidence="1">Membrane</location>
        <topology evidence="1">Multi-pass membrane protein</topology>
    </subcellularLocation>
</comment>
<keyword evidence="7" id="KW-1185">Reference proteome</keyword>
<comment type="caution">
    <text evidence="6">The sequence shown here is derived from an EMBL/GenBank/DDBJ whole genome shotgun (WGS) entry which is preliminary data.</text>
</comment>
<reference evidence="6 7" key="1">
    <citation type="submission" date="2019-08" db="EMBL/GenBank/DDBJ databases">
        <title>Lewinella sp. strain SSH13 Genome sequencing and assembly.</title>
        <authorList>
            <person name="Kim I."/>
        </authorList>
    </citation>
    <scope>NUCLEOTIDE SEQUENCE [LARGE SCALE GENOMIC DNA]</scope>
    <source>
        <strain evidence="6 7">SSH13</strain>
    </source>
</reference>
<organism evidence="6 7">
    <name type="scientific">Neolewinella aurantiaca</name>
    <dbReference type="NCBI Taxonomy" id="2602767"/>
    <lineage>
        <taxon>Bacteria</taxon>
        <taxon>Pseudomonadati</taxon>
        <taxon>Bacteroidota</taxon>
        <taxon>Saprospiria</taxon>
        <taxon>Saprospirales</taxon>
        <taxon>Lewinellaceae</taxon>
        <taxon>Neolewinella</taxon>
    </lineage>
</organism>
<dbReference type="EMBL" id="VOXD01000002">
    <property type="protein sequence ID" value="TXF91477.1"/>
    <property type="molecule type" value="Genomic_DNA"/>
</dbReference>
<feature type="transmembrane region" description="Helical" evidence="5">
    <location>
        <begin position="238"/>
        <end position="255"/>
    </location>
</feature>
<dbReference type="OrthoDB" id="654481at2"/>
<protein>
    <submittedName>
        <fullName evidence="6">Zinc/iron permease</fullName>
    </submittedName>
</protein>
<feature type="transmembrane region" description="Helical" evidence="5">
    <location>
        <begin position="149"/>
        <end position="170"/>
    </location>
</feature>
<dbReference type="RefSeq" id="WP_147929017.1">
    <property type="nucleotide sequence ID" value="NZ_VOXD01000002.1"/>
</dbReference>
<evidence type="ECO:0000256" key="1">
    <source>
        <dbReference type="ARBA" id="ARBA00004141"/>
    </source>
</evidence>
<evidence type="ECO:0000313" key="6">
    <source>
        <dbReference type="EMBL" id="TXF91477.1"/>
    </source>
</evidence>
<dbReference type="Proteomes" id="UP000321907">
    <property type="component" value="Unassembled WGS sequence"/>
</dbReference>
<dbReference type="InterPro" id="IPR003689">
    <property type="entry name" value="ZIP"/>
</dbReference>
<keyword evidence="3 5" id="KW-1133">Transmembrane helix</keyword>
<proteinExistence type="predicted"/>
<keyword evidence="4 5" id="KW-0472">Membrane</keyword>